<dbReference type="InterPro" id="IPR011009">
    <property type="entry name" value="Kinase-like_dom_sf"/>
</dbReference>
<accession>A0A9Q0MMF5</accession>
<dbReference type="PANTHER" id="PTHR11012">
    <property type="entry name" value="PROTEIN KINASE-LIKE DOMAIN-CONTAINING"/>
    <property type="match status" value="1"/>
</dbReference>
<organism evidence="2 3">
    <name type="scientific">Pseudolycoriella hygida</name>
    <dbReference type="NCBI Taxonomy" id="35572"/>
    <lineage>
        <taxon>Eukaryota</taxon>
        <taxon>Metazoa</taxon>
        <taxon>Ecdysozoa</taxon>
        <taxon>Arthropoda</taxon>
        <taxon>Hexapoda</taxon>
        <taxon>Insecta</taxon>
        <taxon>Pterygota</taxon>
        <taxon>Neoptera</taxon>
        <taxon>Endopterygota</taxon>
        <taxon>Diptera</taxon>
        <taxon>Nematocera</taxon>
        <taxon>Sciaroidea</taxon>
        <taxon>Sciaridae</taxon>
        <taxon>Pseudolycoriella</taxon>
    </lineage>
</organism>
<evidence type="ECO:0000313" key="3">
    <source>
        <dbReference type="Proteomes" id="UP001151699"/>
    </source>
</evidence>
<dbReference type="InterPro" id="IPR004119">
    <property type="entry name" value="EcKL"/>
</dbReference>
<comment type="caution">
    <text evidence="2">The sequence shown here is derived from an EMBL/GenBank/DDBJ whole genome shotgun (WGS) entry which is preliminary data.</text>
</comment>
<name>A0A9Q0MMF5_9DIPT</name>
<dbReference type="AlphaFoldDB" id="A0A9Q0MMF5"/>
<dbReference type="Pfam" id="PF02958">
    <property type="entry name" value="EcKL"/>
    <property type="match status" value="1"/>
</dbReference>
<dbReference type="SUPFAM" id="SSF56112">
    <property type="entry name" value="Protein kinase-like (PK-like)"/>
    <property type="match status" value="1"/>
</dbReference>
<dbReference type="SMART" id="SM00587">
    <property type="entry name" value="CHK"/>
    <property type="match status" value="1"/>
</dbReference>
<feature type="domain" description="CHK kinase-like" evidence="1">
    <location>
        <begin position="140"/>
        <end position="330"/>
    </location>
</feature>
<dbReference type="InterPro" id="IPR015897">
    <property type="entry name" value="CHK_kinase-like"/>
</dbReference>
<gene>
    <name evidence="2" type="ORF">Bhyg_16078</name>
</gene>
<reference evidence="2" key="1">
    <citation type="submission" date="2022-07" db="EMBL/GenBank/DDBJ databases">
        <authorList>
            <person name="Trinca V."/>
            <person name="Uliana J.V.C."/>
            <person name="Torres T.T."/>
            <person name="Ward R.J."/>
            <person name="Monesi N."/>
        </authorList>
    </citation>
    <scope>NUCLEOTIDE SEQUENCE</scope>
    <source>
        <strain evidence="2">HSMRA1968</strain>
        <tissue evidence="2">Whole embryos</tissue>
    </source>
</reference>
<keyword evidence="3" id="KW-1185">Reference proteome</keyword>
<dbReference type="EMBL" id="WJQU01002587">
    <property type="protein sequence ID" value="KAJ6632705.1"/>
    <property type="molecule type" value="Genomic_DNA"/>
</dbReference>
<evidence type="ECO:0000313" key="2">
    <source>
        <dbReference type="EMBL" id="KAJ6632705.1"/>
    </source>
</evidence>
<dbReference type="Proteomes" id="UP001151699">
    <property type="component" value="Unassembled WGS sequence"/>
</dbReference>
<proteinExistence type="predicted"/>
<dbReference type="PANTHER" id="PTHR11012:SF30">
    <property type="entry name" value="PROTEIN KINASE-LIKE DOMAIN-CONTAINING"/>
    <property type="match status" value="1"/>
</dbReference>
<dbReference type="OrthoDB" id="8250698at2759"/>
<evidence type="ECO:0000259" key="1">
    <source>
        <dbReference type="SMART" id="SM00587"/>
    </source>
</evidence>
<protein>
    <recommendedName>
        <fullName evidence="1">CHK kinase-like domain-containing protein</fullName>
    </recommendedName>
</protein>
<dbReference type="Gene3D" id="3.90.1200.10">
    <property type="match status" value="1"/>
</dbReference>
<sequence>MEDTNVFPSVPEYLKHELNEIAKKHHFLEYNIHVDKGCNHGDGFMATMIAVTVKGQQCHNGVTVNRELPLICKILPVCESRRKAFSADTVFEREAYFYNTISPIFVQLLKEKNISVDEEFTIHPKCFAAIYEPDTDRCLIIMENLKSIGFDLWNKRVPHDFETVGMVLSELGKFHAVSFAIRDQKKEIFDKMFTVTEPFLKMFRGNGAAETMVSGSIQQTIDVLDDVQEIKVMQMVKDNYQTWIREYLKSDAAGRFSVLNHGDLWNNNLMFKLENQNRQLRLVDFQLLRLTSPVMDISYFLSTSTNPTVLQRFDDLLQIYYNSLATFLTKLGSDPQKLFTFDDLEDQFRQFGDYGLIFASILIGVMVSDAEDIIDMDLVKDDTKANGLATLNDDTKMLLKERISSVIQLAIKAGWVKI</sequence>